<keyword evidence="3" id="KW-0808">Transferase</keyword>
<keyword evidence="1" id="KW-0963">Cytoplasm</keyword>
<sequence length="277" mass="31903">MTLELEDHDFSLFKEPEDFRPPPPEPKVVTFERKADHISSGIRRLPKTIDESTYYIGFHPLWAHQLWNASKCLSWYLDEHKDLVSNKNVLELGAGGALPSFISFLNGAKKVVITDYPDNDLIENIKYNVQMNLTLKDDCDISNIKILGYLWGSHVGPLLDVISSSQQNSQSMNKRPLYDLIILSDLIFNHSQHSALLKTCEECLEIENGQVLVFFTHHRPCLAYKDMEFFEKAEANGLFKVEKILETVMKPMFEKDRGSDIVRATVHGYRMIRQKNK</sequence>
<reference evidence="5 6" key="1">
    <citation type="submission" date="2021-06" db="EMBL/GenBank/DDBJ databases">
        <authorList>
            <person name="Kallberg Y."/>
            <person name="Tangrot J."/>
            <person name="Rosling A."/>
        </authorList>
    </citation>
    <scope>NUCLEOTIDE SEQUENCE [LARGE SCALE GENOMIC DNA]</scope>
    <source>
        <strain evidence="5 6">120-4 pot B 10/14</strain>
    </source>
</reference>
<keyword evidence="4" id="KW-0949">S-adenosyl-L-methionine</keyword>
<dbReference type="Proteomes" id="UP000789901">
    <property type="component" value="Unassembled WGS sequence"/>
</dbReference>
<comment type="caution">
    <text evidence="5">The sequence shown here is derived from an EMBL/GenBank/DDBJ whole genome shotgun (WGS) entry which is preliminary data.</text>
</comment>
<evidence type="ECO:0000256" key="2">
    <source>
        <dbReference type="ARBA" id="ARBA00022603"/>
    </source>
</evidence>
<dbReference type="InterPro" id="IPR025784">
    <property type="entry name" value="EFM7"/>
</dbReference>
<dbReference type="InterPro" id="IPR019410">
    <property type="entry name" value="Methyltransf_16"/>
</dbReference>
<evidence type="ECO:0000256" key="1">
    <source>
        <dbReference type="ARBA" id="ARBA00022490"/>
    </source>
</evidence>
<keyword evidence="6" id="KW-1185">Reference proteome</keyword>
<evidence type="ECO:0000256" key="3">
    <source>
        <dbReference type="ARBA" id="ARBA00022679"/>
    </source>
</evidence>
<dbReference type="InterPro" id="IPR029063">
    <property type="entry name" value="SAM-dependent_MTases_sf"/>
</dbReference>
<organism evidence="5 6">
    <name type="scientific">Gigaspora margarita</name>
    <dbReference type="NCBI Taxonomy" id="4874"/>
    <lineage>
        <taxon>Eukaryota</taxon>
        <taxon>Fungi</taxon>
        <taxon>Fungi incertae sedis</taxon>
        <taxon>Mucoromycota</taxon>
        <taxon>Glomeromycotina</taxon>
        <taxon>Glomeromycetes</taxon>
        <taxon>Diversisporales</taxon>
        <taxon>Gigasporaceae</taxon>
        <taxon>Gigaspora</taxon>
    </lineage>
</organism>
<name>A0ABN7W836_GIGMA</name>
<dbReference type="EMBL" id="CAJVQB010033957">
    <property type="protein sequence ID" value="CAG8820487.1"/>
    <property type="molecule type" value="Genomic_DNA"/>
</dbReference>
<evidence type="ECO:0000313" key="5">
    <source>
        <dbReference type="EMBL" id="CAG8820487.1"/>
    </source>
</evidence>
<protein>
    <submittedName>
        <fullName evidence="5">17523_t:CDS:1</fullName>
    </submittedName>
</protein>
<accession>A0ABN7W836</accession>
<dbReference type="PANTHER" id="PTHR14614">
    <property type="entry name" value="HEPATOCELLULAR CARCINOMA-ASSOCIATED ANTIGEN"/>
    <property type="match status" value="1"/>
</dbReference>
<dbReference type="SUPFAM" id="SSF53335">
    <property type="entry name" value="S-adenosyl-L-methionine-dependent methyltransferases"/>
    <property type="match status" value="1"/>
</dbReference>
<proteinExistence type="predicted"/>
<dbReference type="PANTHER" id="PTHR14614:SF10">
    <property type="entry name" value="PROTEIN N-TERMINAL AND LYSINE N-METHYLTRANSFERASE EFM7"/>
    <property type="match status" value="1"/>
</dbReference>
<evidence type="ECO:0000256" key="4">
    <source>
        <dbReference type="ARBA" id="ARBA00022691"/>
    </source>
</evidence>
<dbReference type="PROSITE" id="PS51560">
    <property type="entry name" value="SAM_MT_NNT1"/>
    <property type="match status" value="1"/>
</dbReference>
<keyword evidence="2" id="KW-0489">Methyltransferase</keyword>
<dbReference type="Pfam" id="PF10294">
    <property type="entry name" value="Methyltransf_16"/>
    <property type="match status" value="1"/>
</dbReference>
<dbReference type="Gene3D" id="3.40.50.150">
    <property type="entry name" value="Vaccinia Virus protein VP39"/>
    <property type="match status" value="1"/>
</dbReference>
<evidence type="ECO:0000313" key="6">
    <source>
        <dbReference type="Proteomes" id="UP000789901"/>
    </source>
</evidence>
<gene>
    <name evidence="5" type="ORF">GMARGA_LOCUS27581</name>
</gene>